<dbReference type="Pfam" id="PF07635">
    <property type="entry name" value="PSCyt1"/>
    <property type="match status" value="1"/>
</dbReference>
<proteinExistence type="predicted"/>
<dbReference type="InterPro" id="IPR036909">
    <property type="entry name" value="Cyt_c-like_dom_sf"/>
</dbReference>
<reference evidence="9" key="1">
    <citation type="submission" date="2016-10" db="EMBL/GenBank/DDBJ databases">
        <authorList>
            <person name="Varghese N."/>
            <person name="Submissions S."/>
        </authorList>
    </citation>
    <scope>NUCLEOTIDE SEQUENCE [LARGE SCALE GENOMIC DNA]</scope>
    <source>
        <strain evidence="9">DSM 26348</strain>
    </source>
</reference>
<keyword evidence="6" id="KW-0732">Signal</keyword>
<feature type="signal peptide" evidence="6">
    <location>
        <begin position="1"/>
        <end position="22"/>
    </location>
</feature>
<gene>
    <name evidence="8" type="ORF">SAMN05421753_10160</name>
</gene>
<dbReference type="PANTHER" id="PTHR35889">
    <property type="entry name" value="CYCLOINULO-OLIGOSACCHARIDE FRUCTANOTRANSFERASE-RELATED"/>
    <property type="match status" value="1"/>
</dbReference>
<accession>A0A1I3AW41</accession>
<feature type="chain" id="PRO_5011600927" evidence="6">
    <location>
        <begin position="23"/>
        <end position="829"/>
    </location>
</feature>
<protein>
    <submittedName>
        <fullName evidence="8">Planctomycete cytochrome C</fullName>
    </submittedName>
</protein>
<keyword evidence="5" id="KW-0175">Coiled coil</keyword>
<dbReference type="InterPro" id="IPR022655">
    <property type="entry name" value="DUF1553"/>
</dbReference>
<dbReference type="PROSITE" id="PS51007">
    <property type="entry name" value="CYTC"/>
    <property type="match status" value="1"/>
</dbReference>
<dbReference type="GO" id="GO:0020037">
    <property type="term" value="F:heme binding"/>
    <property type="evidence" value="ECO:0007669"/>
    <property type="project" value="InterPro"/>
</dbReference>
<dbReference type="PANTHER" id="PTHR35889:SF3">
    <property type="entry name" value="F-BOX DOMAIN-CONTAINING PROTEIN"/>
    <property type="match status" value="1"/>
</dbReference>
<evidence type="ECO:0000256" key="5">
    <source>
        <dbReference type="SAM" id="Coils"/>
    </source>
</evidence>
<keyword evidence="1 4" id="KW-0349">Heme</keyword>
<evidence type="ECO:0000313" key="9">
    <source>
        <dbReference type="Proteomes" id="UP000199518"/>
    </source>
</evidence>
<evidence type="ECO:0000256" key="1">
    <source>
        <dbReference type="ARBA" id="ARBA00022617"/>
    </source>
</evidence>
<dbReference type="InterPro" id="IPR011429">
    <property type="entry name" value="Cyt_c_Planctomycete-type"/>
</dbReference>
<organism evidence="8 9">
    <name type="scientific">Planctomicrobium piriforme</name>
    <dbReference type="NCBI Taxonomy" id="1576369"/>
    <lineage>
        <taxon>Bacteria</taxon>
        <taxon>Pseudomonadati</taxon>
        <taxon>Planctomycetota</taxon>
        <taxon>Planctomycetia</taxon>
        <taxon>Planctomycetales</taxon>
        <taxon>Planctomycetaceae</taxon>
        <taxon>Planctomicrobium</taxon>
    </lineage>
</organism>
<dbReference type="GO" id="GO:0046872">
    <property type="term" value="F:metal ion binding"/>
    <property type="evidence" value="ECO:0007669"/>
    <property type="project" value="UniProtKB-KW"/>
</dbReference>
<dbReference type="InterPro" id="IPR011444">
    <property type="entry name" value="DUF1549"/>
</dbReference>
<dbReference type="Pfam" id="PF07587">
    <property type="entry name" value="PSD1"/>
    <property type="match status" value="1"/>
</dbReference>
<dbReference type="Pfam" id="PF07583">
    <property type="entry name" value="PSCyt2"/>
    <property type="match status" value="1"/>
</dbReference>
<evidence type="ECO:0000259" key="7">
    <source>
        <dbReference type="PROSITE" id="PS51007"/>
    </source>
</evidence>
<name>A0A1I3AW41_9PLAN</name>
<dbReference type="AlphaFoldDB" id="A0A1I3AW41"/>
<dbReference type="EMBL" id="FOQD01000001">
    <property type="protein sequence ID" value="SFH53561.1"/>
    <property type="molecule type" value="Genomic_DNA"/>
</dbReference>
<dbReference type="OrthoDB" id="127107at2"/>
<evidence type="ECO:0000256" key="6">
    <source>
        <dbReference type="SAM" id="SignalP"/>
    </source>
</evidence>
<dbReference type="GO" id="GO:0009055">
    <property type="term" value="F:electron transfer activity"/>
    <property type="evidence" value="ECO:0007669"/>
    <property type="project" value="InterPro"/>
</dbReference>
<dbReference type="STRING" id="1576369.SAMN05421753_10160"/>
<evidence type="ECO:0000256" key="2">
    <source>
        <dbReference type="ARBA" id="ARBA00022723"/>
    </source>
</evidence>
<evidence type="ECO:0000313" key="8">
    <source>
        <dbReference type="EMBL" id="SFH53561.1"/>
    </source>
</evidence>
<dbReference type="InterPro" id="IPR009056">
    <property type="entry name" value="Cyt_c-like_dom"/>
</dbReference>
<dbReference type="RefSeq" id="WP_092046752.1">
    <property type="nucleotide sequence ID" value="NZ_FOQD01000001.1"/>
</dbReference>
<evidence type="ECO:0000256" key="4">
    <source>
        <dbReference type="PROSITE-ProRule" id="PRU00433"/>
    </source>
</evidence>
<evidence type="ECO:0000256" key="3">
    <source>
        <dbReference type="ARBA" id="ARBA00023004"/>
    </source>
</evidence>
<keyword evidence="9" id="KW-1185">Reference proteome</keyword>
<keyword evidence="3 4" id="KW-0408">Iron</keyword>
<dbReference type="SUPFAM" id="SSF46626">
    <property type="entry name" value="Cytochrome c"/>
    <property type="match status" value="1"/>
</dbReference>
<sequence length="829" mass="93339">MSRLALRSGFLFAVLISFPVIADDAAPQDGVAFFVEKVEPIFIDHCYQCHGNGKSRGGLNFYTRDALLQGGDSGPALDDENRHASLIIDAVNYSSFEMPPTGKLAQEKIDVIAKWVSLGAPMPVRTDVKTLHNTVPQINDETRQHWAFRPVEKPAVPELNSKWLKTPVDAFVLEKLQKAGFEPNPQADRRTLIRRLTYDLLGLPPTQQQIDAFLADDRPDAYERLVNTLLDSPHYGEHWARYWLDLVRYAESNSFERDNPKPFVWKYRDYVILAFNSDKPYDEFLIEQLAGDELPVETPETIIATGFYRLGPWDDEPADPMLARYDELDDIIGTVGQGFLGLTLNCARCHDHKLDPVPQADYYRFLSFFQNIQRYGIRSDESVYERSVRSIASPEEEQEFAKEKQAYKDRVAALRAEIDAVDRKMESQLVGGEKDDFKADSVRQGIVKKHIGKLITQDEFDDYAKTRKEWNRLKNNPPRVAAEALCVKETGVDVPETHVLIRGNATAEGDVVTPGFPEILSPPTPQITPPADAQSAGRRLALAQWIASPTNPLTARVMVNRLWQWHFDHGLVHSANNFGLTGDKPTHPELLDWLAAEFVRNGWSIKAMHRLILLSNTYQMSSAPNAAALAKDPQNELLWRFDMRRLRAEEVRDSILAVNNTLRLDRMFGPSIYPKLPDAVLAGQSQPGQNWPTSDKEESCRRSLYIHVKRSLQVPLLASFDVADADFTCPVRFATTQPTQALGMLNSEFINEQAGLFAADLKSKAGPNVADQVRLALTRTTHRDPTAAEIDKGLALIQNLQTEYGQSPDAALKSFCLVALNLNEFIYLD</sequence>
<dbReference type="Proteomes" id="UP000199518">
    <property type="component" value="Unassembled WGS sequence"/>
</dbReference>
<feature type="coiled-coil region" evidence="5">
    <location>
        <begin position="397"/>
        <end position="424"/>
    </location>
</feature>
<feature type="domain" description="Cytochrome c" evidence="7">
    <location>
        <begin position="25"/>
        <end position="176"/>
    </location>
</feature>
<keyword evidence="2 4" id="KW-0479">Metal-binding</keyword>